<dbReference type="InterPro" id="IPR036390">
    <property type="entry name" value="WH_DNA-bd_sf"/>
</dbReference>
<dbReference type="SUPFAM" id="SSF75500">
    <property type="entry name" value="Putative transcriptional regulator TM1602, C-terminal domain"/>
    <property type="match status" value="1"/>
</dbReference>
<dbReference type="Pfam" id="PF02829">
    <property type="entry name" value="3H"/>
    <property type="match status" value="1"/>
</dbReference>
<dbReference type="PANTHER" id="PTHR40068">
    <property type="entry name" value="TRANSCRIPTION REPRESSOR NIAR-RELATED"/>
    <property type="match status" value="1"/>
</dbReference>
<feature type="binding site" evidence="1">
    <location>
        <position position="84"/>
    </location>
    <ligand>
        <name>Ni(2+)</name>
        <dbReference type="ChEBI" id="CHEBI:49786"/>
    </ligand>
</feature>
<dbReference type="InterPro" id="IPR004173">
    <property type="entry name" value="3H_domain"/>
</dbReference>
<keyword evidence="5" id="KW-1185">Reference proteome</keyword>
<feature type="binding site" evidence="1">
    <location>
        <position position="145"/>
    </location>
    <ligand>
        <name>Ni(2+)</name>
        <dbReference type="ChEBI" id="CHEBI:49786"/>
    </ligand>
</feature>
<feature type="domain" description="3H" evidence="2">
    <location>
        <begin position="72"/>
        <end position="167"/>
    </location>
</feature>
<evidence type="ECO:0000313" key="5">
    <source>
        <dbReference type="Proteomes" id="UP000662088"/>
    </source>
</evidence>
<evidence type="ECO:0000259" key="3">
    <source>
        <dbReference type="Pfam" id="PF08279"/>
    </source>
</evidence>
<sequence length="169" mass="19092">MTANERREEIIRNLVKEKKAIKGSELAIYFNVTRQVIVKDIAILRAAGKNIIATPDGYMINDNLDNRIKSVIAVNHTEDEMENELEIIVKYGGIIEDVIVEHPLYGEIRGILKIKNLNDLNKFTGYFEKIDAKPLSALTNGVHLHTISADSEENMELIKSELSEKGFIL</sequence>
<dbReference type="InterPro" id="IPR026043">
    <property type="entry name" value="NadR"/>
</dbReference>
<protein>
    <submittedName>
        <fullName evidence="4">Transcription repressor NadR</fullName>
    </submittedName>
</protein>
<dbReference type="Gene3D" id="3.30.1340.20">
    <property type="entry name" value="3H domain"/>
    <property type="match status" value="1"/>
</dbReference>
<proteinExistence type="predicted"/>
<evidence type="ECO:0000259" key="2">
    <source>
        <dbReference type="Pfam" id="PF02829"/>
    </source>
</evidence>
<dbReference type="PIRSF" id="PIRSF037847">
    <property type="entry name" value="NiaR"/>
    <property type="match status" value="1"/>
</dbReference>
<dbReference type="InterPro" id="IPR013196">
    <property type="entry name" value="HTH_11"/>
</dbReference>
<dbReference type="GO" id="GO:0046872">
    <property type="term" value="F:metal ion binding"/>
    <property type="evidence" value="ECO:0007669"/>
    <property type="project" value="UniProtKB-KW"/>
</dbReference>
<dbReference type="Gene3D" id="1.10.10.10">
    <property type="entry name" value="Winged helix-like DNA-binding domain superfamily/Winged helix DNA-binding domain"/>
    <property type="match status" value="1"/>
</dbReference>
<dbReference type="SUPFAM" id="SSF46785">
    <property type="entry name" value="Winged helix' DNA-binding domain"/>
    <property type="match status" value="1"/>
</dbReference>
<keyword evidence="1" id="KW-0533">Nickel</keyword>
<feature type="binding site" evidence="1">
    <location>
        <position position="143"/>
    </location>
    <ligand>
        <name>Ni(2+)</name>
        <dbReference type="ChEBI" id="CHEBI:49786"/>
    </ligand>
</feature>
<dbReference type="AlphaFoldDB" id="A0A8I0DLN6"/>
<accession>A0A8I0DLN6</accession>
<evidence type="ECO:0000256" key="1">
    <source>
        <dbReference type="PIRSR" id="PIRSR037847-1"/>
    </source>
</evidence>
<dbReference type="RefSeq" id="WP_022211224.1">
    <property type="nucleotide sequence ID" value="NZ_JACOOQ010000012.1"/>
</dbReference>
<dbReference type="InterPro" id="IPR036388">
    <property type="entry name" value="WH-like_DNA-bd_sf"/>
</dbReference>
<gene>
    <name evidence="4" type="ORF">H8R92_07970</name>
</gene>
<dbReference type="EMBL" id="JACOOQ010000012">
    <property type="protein sequence ID" value="MBC5640358.1"/>
    <property type="molecule type" value="Genomic_DNA"/>
</dbReference>
<dbReference type="Proteomes" id="UP000662088">
    <property type="component" value="Unassembled WGS sequence"/>
</dbReference>
<organism evidence="4 5">
    <name type="scientific">Clostridium lentum</name>
    <dbReference type="NCBI Taxonomy" id="2763037"/>
    <lineage>
        <taxon>Bacteria</taxon>
        <taxon>Bacillati</taxon>
        <taxon>Bacillota</taxon>
        <taxon>Clostridia</taxon>
        <taxon>Eubacteriales</taxon>
        <taxon>Clostridiaceae</taxon>
        <taxon>Clostridium</taxon>
    </lineage>
</organism>
<dbReference type="InterPro" id="IPR035922">
    <property type="entry name" value="3H_dom_sf"/>
</dbReference>
<name>A0A8I0DLN6_9CLOT</name>
<evidence type="ECO:0000313" key="4">
    <source>
        <dbReference type="EMBL" id="MBC5640358.1"/>
    </source>
</evidence>
<comment type="caution">
    <text evidence="4">The sequence shown here is derived from an EMBL/GenBank/DDBJ whole genome shotgun (WGS) entry which is preliminary data.</text>
</comment>
<reference evidence="4" key="1">
    <citation type="submission" date="2020-08" db="EMBL/GenBank/DDBJ databases">
        <title>Genome public.</title>
        <authorList>
            <person name="Liu C."/>
            <person name="Sun Q."/>
        </authorList>
    </citation>
    <scope>NUCLEOTIDE SEQUENCE</scope>
    <source>
        <strain evidence="4">NSJ-42</strain>
    </source>
</reference>
<dbReference type="Pfam" id="PF08279">
    <property type="entry name" value="HTH_11"/>
    <property type="match status" value="1"/>
</dbReference>
<keyword evidence="1" id="KW-0479">Metal-binding</keyword>
<feature type="domain" description="Helix-turn-helix type 11" evidence="3">
    <location>
        <begin position="6"/>
        <end position="58"/>
    </location>
</feature>
<dbReference type="PANTHER" id="PTHR40068:SF1">
    <property type="entry name" value="TRANSCRIPTION REPRESSOR NIAR-RELATED"/>
    <property type="match status" value="1"/>
</dbReference>
<feature type="binding site" evidence="1">
    <location>
        <position position="76"/>
    </location>
    <ligand>
        <name>Ni(2+)</name>
        <dbReference type="ChEBI" id="CHEBI:49786"/>
    </ligand>
</feature>